<evidence type="ECO:0000313" key="1">
    <source>
        <dbReference type="EMBL" id="EAP87827.1"/>
    </source>
</evidence>
<evidence type="ECO:0000313" key="2">
    <source>
        <dbReference type="Proteomes" id="UP000002297"/>
    </source>
</evidence>
<dbReference type="Proteomes" id="UP000002297">
    <property type="component" value="Chromosome"/>
</dbReference>
<dbReference type="HOGENOM" id="CLU_516503_0_0_10"/>
<name>A3U6G0_CROAH</name>
<dbReference type="AlphaFoldDB" id="A3U6G0"/>
<sequence length="527" mass="60846">MLILKLTPKTFILKKLLLVTVFLLGYTQAFLAQDLNVDIKTSEVYKDKKKNTTLSFTASDGKGGLFVGRSYYGGLLKTLKGYYIEHYDSNLNLVKEFDYEIDRETVQQAFVNNGELHLLTTQYDRDSREIKCLVQSTSVNNFKFSSKELMSLNIKESSGRFVGFYGIGLQQVDGDSFGSISLSKNNNYIVVNFDIKNKDEETHKIHVFNKNFEEVFTNTFKRDIKDRKFALKDISVDDNNGTVYLLGKAYTDQKRKKKEGGKYQYELYRINAKSSKSLSFDTDDKFVRSLTPVFDNDRVFCVGFYSEKNDNRFKGVGYFNIDPETLTITSKKFSPFTEQFIMDKYGKSKDKELRNISYRDILITSDGECLINGEEFYVTSHYVSNQYGGTWRYTYHYRDIVSLKLGKDGDLIWARNINKKQASSAPSDYLSFTSTYHNDKAYIFINCSDKVRKLRNDRLEFKGIKAKKSNLYVITIDSAGTYDYKSLIDDKDAEVPFRVGNGIYDFSNEIIFLGQRGKKKQLLKLTL</sequence>
<dbReference type="KEGG" id="cat:CA2559_03690"/>
<organism evidence="1 2">
    <name type="scientific">Croceibacter atlanticus (strain ATCC BAA-628 / JCM 21780 / CIP 108009 / IAM 15332 / KCTC 12090 / HTCC2559)</name>
    <dbReference type="NCBI Taxonomy" id="216432"/>
    <lineage>
        <taxon>Bacteria</taxon>
        <taxon>Pseudomonadati</taxon>
        <taxon>Bacteroidota</taxon>
        <taxon>Flavobacteriia</taxon>
        <taxon>Flavobacteriales</taxon>
        <taxon>Flavobacteriaceae</taxon>
        <taxon>Croceibacter</taxon>
    </lineage>
</organism>
<keyword evidence="2" id="KW-1185">Reference proteome</keyword>
<dbReference type="eggNOG" id="ENOG502ZA6F">
    <property type="taxonomic scope" value="Bacteria"/>
</dbReference>
<dbReference type="EMBL" id="CP002046">
    <property type="protein sequence ID" value="EAP87827.1"/>
    <property type="molecule type" value="Genomic_DNA"/>
</dbReference>
<proteinExistence type="predicted"/>
<accession>A3U6G0</accession>
<reference evidence="1 2" key="1">
    <citation type="journal article" date="2010" name="J. Bacteriol.">
        <title>The complete genome sequence of Croceibacter atlanticus HTCC2559T.</title>
        <authorList>
            <person name="Oh H.M."/>
            <person name="Kang I."/>
            <person name="Ferriera S."/>
            <person name="Giovannoni S.J."/>
            <person name="Cho J.C."/>
        </authorList>
    </citation>
    <scope>NUCLEOTIDE SEQUENCE [LARGE SCALE GENOMIC DNA]</scope>
    <source>
        <strain evidence="2">ATCC BAA-628 / HTCC2559 / KCTC 12090</strain>
    </source>
</reference>
<dbReference type="STRING" id="216432.CA2559_03690"/>
<gene>
    <name evidence="1" type="ordered locus">CA2559_03690</name>
</gene>
<protein>
    <submittedName>
        <fullName evidence="1">Uncharacterized protein</fullName>
    </submittedName>
</protein>